<reference evidence="9 10" key="1">
    <citation type="journal article" date="2017" name="G3 (Bethesda)">
        <title>The Physical Genome Mapping of Anopheles albimanus Corrected Scaffold Misassemblies and Identified Interarm Rearrangements in Genus Anopheles.</title>
        <authorList>
            <person name="Artemov G.N."/>
            <person name="Peery A.N."/>
            <person name="Jiang X."/>
            <person name="Tu Z."/>
            <person name="Stegniy V.N."/>
            <person name="Sharakhova M.V."/>
            <person name="Sharakhov I.V."/>
        </authorList>
    </citation>
    <scope>NUCLEOTIDE SEQUENCE [LARGE SCALE GENOMIC DNA]</scope>
    <source>
        <strain evidence="9 10">ALBI9_A</strain>
    </source>
</reference>
<dbReference type="RefSeq" id="XP_035777974.1">
    <property type="nucleotide sequence ID" value="XM_035922081.1"/>
</dbReference>
<evidence type="ECO:0000259" key="8">
    <source>
        <dbReference type="PROSITE" id="PS50011"/>
    </source>
</evidence>
<dbReference type="InterPro" id="IPR000719">
    <property type="entry name" value="Prot_kinase_dom"/>
</dbReference>
<feature type="region of interest" description="Disordered" evidence="7">
    <location>
        <begin position="383"/>
        <end position="402"/>
    </location>
</feature>
<dbReference type="FunFam" id="1.10.510.10:FF:000842">
    <property type="entry name" value="Nuclear receptor-binding protein"/>
    <property type="match status" value="1"/>
</dbReference>
<evidence type="ECO:0000256" key="2">
    <source>
        <dbReference type="ARBA" id="ARBA00022490"/>
    </source>
</evidence>
<evidence type="ECO:0000256" key="1">
    <source>
        <dbReference type="ARBA" id="ARBA00004544"/>
    </source>
</evidence>
<keyword evidence="2" id="KW-0963">Cytoplasm</keyword>
<dbReference type="CTD" id="40710"/>
<organism evidence="9 10">
    <name type="scientific">Anopheles albimanus</name>
    <name type="common">New world malaria mosquito</name>
    <dbReference type="NCBI Taxonomy" id="7167"/>
    <lineage>
        <taxon>Eukaryota</taxon>
        <taxon>Metazoa</taxon>
        <taxon>Ecdysozoa</taxon>
        <taxon>Arthropoda</taxon>
        <taxon>Hexapoda</taxon>
        <taxon>Insecta</taxon>
        <taxon>Pterygota</taxon>
        <taxon>Neoptera</taxon>
        <taxon>Endopterygota</taxon>
        <taxon>Diptera</taxon>
        <taxon>Nematocera</taxon>
        <taxon>Culicoidea</taxon>
        <taxon>Culicidae</taxon>
        <taxon>Anophelinae</taxon>
        <taxon>Anopheles</taxon>
    </lineage>
</organism>
<dbReference type="Gene3D" id="1.10.510.10">
    <property type="entry name" value="Transferase(Phosphotransferase) domain 1"/>
    <property type="match status" value="1"/>
</dbReference>
<dbReference type="AlphaFoldDB" id="A0A182F1L1"/>
<proteinExistence type="predicted"/>
<keyword evidence="10" id="KW-1185">Reference proteome</keyword>
<dbReference type="OrthoDB" id="1034557at2759"/>
<dbReference type="Pfam" id="PF00069">
    <property type="entry name" value="Pkinase"/>
    <property type="match status" value="1"/>
</dbReference>
<evidence type="ECO:0000256" key="6">
    <source>
        <dbReference type="ARBA" id="ARBA00078305"/>
    </source>
</evidence>
<dbReference type="KEGG" id="aali:118459054"/>
<dbReference type="PANTHER" id="PTHR13902">
    <property type="entry name" value="SERINE/THREONINE-PROTEIN KINASE WNK WITH NO LYSINE -RELATED"/>
    <property type="match status" value="1"/>
</dbReference>
<dbReference type="VEuPathDB" id="VectorBase:AALB000340"/>
<feature type="region of interest" description="Disordered" evidence="7">
    <location>
        <begin position="626"/>
        <end position="697"/>
    </location>
</feature>
<name>A0A182F1L1_ANOAL</name>
<dbReference type="InterPro" id="IPR011009">
    <property type="entry name" value="Kinase-like_dom_sf"/>
</dbReference>
<dbReference type="GO" id="GO:0004672">
    <property type="term" value="F:protein kinase activity"/>
    <property type="evidence" value="ECO:0007669"/>
    <property type="project" value="InterPro"/>
</dbReference>
<dbReference type="GeneID" id="118459054"/>
<protein>
    <recommendedName>
        <fullName evidence="5">Nuclear receptor-binding protein homolog</fullName>
    </recommendedName>
    <alternativeName>
        <fullName evidence="6">MLF1-adaptor molecule</fullName>
    </alternativeName>
</protein>
<dbReference type="RefSeq" id="XP_035777975.1">
    <property type="nucleotide sequence ID" value="XM_035922082.1"/>
</dbReference>
<dbReference type="GO" id="GO:0005524">
    <property type="term" value="F:ATP binding"/>
    <property type="evidence" value="ECO:0007669"/>
    <property type="project" value="InterPro"/>
</dbReference>
<dbReference type="Gene3D" id="3.30.200.20">
    <property type="entry name" value="Phosphorylase Kinase, domain 1"/>
    <property type="match status" value="1"/>
</dbReference>
<comment type="subcellular location">
    <subcellularLocation>
        <location evidence="1">Cytoplasm</location>
        <location evidence="1">Cell cortex</location>
    </subcellularLocation>
</comment>
<dbReference type="STRING" id="7167.A0A182F1L1"/>
<dbReference type="FunFam" id="3.30.200.20:FF:000098">
    <property type="entry name" value="Nuclear receptor-binding protein 1"/>
    <property type="match status" value="1"/>
</dbReference>
<evidence type="ECO:0000256" key="5">
    <source>
        <dbReference type="ARBA" id="ARBA00069870"/>
    </source>
</evidence>
<dbReference type="InterPro" id="IPR050588">
    <property type="entry name" value="WNK_Ser-Thr_kinase"/>
</dbReference>
<feature type="compositionally biased region" description="Basic and acidic residues" evidence="7">
    <location>
        <begin position="10"/>
        <end position="21"/>
    </location>
</feature>
<evidence type="ECO:0000256" key="7">
    <source>
        <dbReference type="SAM" id="MobiDB-lite"/>
    </source>
</evidence>
<dbReference type="EnsemblMetazoa" id="AALB000340-RA">
    <property type="protein sequence ID" value="AALB000340-PA"/>
    <property type="gene ID" value="AALB000340"/>
</dbReference>
<dbReference type="RefSeq" id="XP_035777976.1">
    <property type="nucleotide sequence ID" value="XM_035922083.1"/>
</dbReference>
<feature type="compositionally biased region" description="Acidic residues" evidence="7">
    <location>
        <begin position="22"/>
        <end position="32"/>
    </location>
</feature>
<dbReference type="VEuPathDB" id="VectorBase:AALB20_034443"/>
<feature type="region of interest" description="Disordered" evidence="7">
    <location>
        <begin position="1"/>
        <end position="36"/>
    </location>
</feature>
<evidence type="ECO:0000256" key="4">
    <source>
        <dbReference type="ARBA" id="ARBA00055167"/>
    </source>
</evidence>
<dbReference type="GO" id="GO:0005938">
    <property type="term" value="C:cell cortex"/>
    <property type="evidence" value="ECO:0007669"/>
    <property type="project" value="UniProtKB-SubCell"/>
</dbReference>
<dbReference type="RefSeq" id="XP_035777973.1">
    <property type="nucleotide sequence ID" value="XM_035922080.1"/>
</dbReference>
<feature type="compositionally biased region" description="Polar residues" evidence="7">
    <location>
        <begin position="683"/>
        <end position="697"/>
    </location>
</feature>
<accession>A0A182F1L1</accession>
<evidence type="ECO:0000256" key="3">
    <source>
        <dbReference type="ARBA" id="ARBA00022553"/>
    </source>
</evidence>
<keyword evidence="3" id="KW-0597">Phosphoprotein</keyword>
<dbReference type="Proteomes" id="UP000069272">
    <property type="component" value="Chromosome 2L"/>
</dbReference>
<evidence type="ECO:0000313" key="10">
    <source>
        <dbReference type="Proteomes" id="UP000069272"/>
    </source>
</evidence>
<reference evidence="9" key="2">
    <citation type="submission" date="2022-08" db="UniProtKB">
        <authorList>
            <consortium name="EnsemblMetazoa"/>
        </authorList>
    </citation>
    <scope>IDENTIFICATION</scope>
    <source>
        <strain evidence="9">STECLA/ALBI9_A</strain>
    </source>
</reference>
<evidence type="ECO:0000313" key="9">
    <source>
        <dbReference type="EnsemblMetazoa" id="AALB000340-PA"/>
    </source>
</evidence>
<feature type="compositionally biased region" description="Low complexity" evidence="7">
    <location>
        <begin position="652"/>
        <end position="671"/>
    </location>
</feature>
<dbReference type="SUPFAM" id="SSF56112">
    <property type="entry name" value="Protein kinase-like (PK-like)"/>
    <property type="match status" value="1"/>
</dbReference>
<comment type="function">
    <text evidence="4">May play a role in subcellular trafficking between the endoplasmic reticulum and Golgi apparatus.</text>
</comment>
<feature type="domain" description="Protein kinase" evidence="8">
    <location>
        <begin position="25"/>
        <end position="302"/>
    </location>
</feature>
<dbReference type="PROSITE" id="PS50011">
    <property type="entry name" value="PROTEIN_KINASE_DOM"/>
    <property type="match status" value="1"/>
</dbReference>
<sequence>MPGSRSSNNDTEHNRSPRESGEDSEDESEILEESPCGRWLKRKEEVEQRDVPGIDCAHLAMDTEEGVEVVWNEVQFSERKNFKSQEEKIQLVFENLTQLEHPNIVKFHRYWTDTHNDKPRVIFITEYMSSGSLKQFLKRTKKNVKKLPLQAWKRWCTQILSALSYLHSCSPPVIHGNLTCDTIFIQHNGLVKIGSVAPDAIHHHVKTCRDNMKNMHFIAPEYGSAASTTAIDVYSFGICALEMAALEIQGNGDSGTLVTDEHIKRTVESLEDAQQKDFINKCLSHDPAKRPSARELLFHPLLFEVHALKLLAAHCLVNTSSNYDEMLQKLYKPEVVYAEIRKVSETFEYHLGDIVGTEKLEKFVEDVKYGIYPLTAFSAQKPPATRPRAISPETAESVKSATPEPLDIETRKVVNMICSVKPREENCELFMTILLRMDDKMNRQLTCPISADDSAVTLSHELVHLGFIHEIDREKIATMIEDTLRNHQQKMHGTSKIPSATALTSAGSVTGDLGVAIGSMSDPLTAASSAAASLSAKANHLHHHVPVHSASLERGWKVADTESILATMPAIMETSGISVNSMMDGALFGVHLDDAEEARENDEELEALEEMVAQRRRSSQRMAQCEAVDTASSSPPAMYHRQSLSGGGGGVVQQDPSSSLLMMMVNSSSPSGGADGGEPDQVEQPTGDANESYEATD</sequence>